<accession>A0ABU9N648</accession>
<keyword evidence="1" id="KW-0472">Membrane</keyword>
<proteinExistence type="predicted"/>
<evidence type="ECO:0000313" key="3">
    <source>
        <dbReference type="Proteomes" id="UP001460072"/>
    </source>
</evidence>
<dbReference type="RefSeq" id="WP_342695463.1">
    <property type="nucleotide sequence ID" value="NZ_JBCGDO010000006.1"/>
</dbReference>
<protein>
    <submittedName>
        <fullName evidence="2">Uncharacterized protein</fullName>
    </submittedName>
</protein>
<sequence>MKKITTTEIITKGYLWVNIPVIAIILIVWLSLLTLFNLNNLICIFIGTLAGWYYWEFSIKKWVKWAIKNEVDKERLLKIGRSTLLLSKQSTIDNAISNDKK</sequence>
<evidence type="ECO:0000256" key="1">
    <source>
        <dbReference type="SAM" id="Phobius"/>
    </source>
</evidence>
<feature type="transmembrane region" description="Helical" evidence="1">
    <location>
        <begin position="38"/>
        <end position="55"/>
    </location>
</feature>
<keyword evidence="3" id="KW-1185">Reference proteome</keyword>
<dbReference type="EMBL" id="JBCGDO010000006">
    <property type="protein sequence ID" value="MEM0542242.1"/>
    <property type="molecule type" value="Genomic_DNA"/>
</dbReference>
<evidence type="ECO:0000313" key="2">
    <source>
        <dbReference type="EMBL" id="MEM0542242.1"/>
    </source>
</evidence>
<gene>
    <name evidence="2" type="ORF">WFZ85_06415</name>
</gene>
<dbReference type="Proteomes" id="UP001460072">
    <property type="component" value="Unassembled WGS sequence"/>
</dbReference>
<reference evidence="2 3" key="1">
    <citation type="submission" date="2024-03" db="EMBL/GenBank/DDBJ databases">
        <title>Two novel species of the genus Flavobacterium exhibiting potentially degradation of complex polysaccharides.</title>
        <authorList>
            <person name="Lian X."/>
        </authorList>
    </citation>
    <scope>NUCLEOTIDE SEQUENCE [LARGE SCALE GENOMIC DNA]</scope>
    <source>
        <strain evidence="3">j3</strain>
    </source>
</reference>
<keyword evidence="1" id="KW-1133">Transmembrane helix</keyword>
<keyword evidence="1" id="KW-0812">Transmembrane</keyword>
<comment type="caution">
    <text evidence="2">The sequence shown here is derived from an EMBL/GenBank/DDBJ whole genome shotgun (WGS) entry which is preliminary data.</text>
</comment>
<name>A0ABU9N648_9FLAO</name>
<feature type="transmembrane region" description="Helical" evidence="1">
    <location>
        <begin position="12"/>
        <end position="32"/>
    </location>
</feature>
<organism evidence="2 3">
    <name type="scientific">Flavobacterium aureirubrum</name>
    <dbReference type="NCBI Taxonomy" id="3133147"/>
    <lineage>
        <taxon>Bacteria</taxon>
        <taxon>Pseudomonadati</taxon>
        <taxon>Bacteroidota</taxon>
        <taxon>Flavobacteriia</taxon>
        <taxon>Flavobacteriales</taxon>
        <taxon>Flavobacteriaceae</taxon>
        <taxon>Flavobacterium</taxon>
    </lineage>
</organism>